<dbReference type="InterPro" id="IPR021385">
    <property type="entry name" value="DUF3017"/>
</dbReference>
<gene>
    <name evidence="2" type="ORF">GCM10010470_12660</name>
</gene>
<dbReference type="Proteomes" id="UP001500979">
    <property type="component" value="Unassembled WGS sequence"/>
</dbReference>
<keyword evidence="1" id="KW-0812">Transmembrane</keyword>
<sequence length="96" mass="10224">MTGRSGGNSRLSVHWPFAVIVLVALIGFLRIAMQHWRQGSVLIGGALLIAAALRVLLTTEQAGLLAIRSRAVDILLYSGFGVMIVLVAMTITRGPV</sequence>
<dbReference type="EMBL" id="BAAAUX010000006">
    <property type="protein sequence ID" value="GAA2780373.1"/>
    <property type="molecule type" value="Genomic_DNA"/>
</dbReference>
<feature type="transmembrane region" description="Helical" evidence="1">
    <location>
        <begin position="71"/>
        <end position="91"/>
    </location>
</feature>
<evidence type="ECO:0000313" key="3">
    <source>
        <dbReference type="Proteomes" id="UP001500979"/>
    </source>
</evidence>
<keyword evidence="1" id="KW-1133">Transmembrane helix</keyword>
<protein>
    <submittedName>
        <fullName evidence="2">DUF3017 domain-containing protein</fullName>
    </submittedName>
</protein>
<feature type="transmembrane region" description="Helical" evidence="1">
    <location>
        <begin position="39"/>
        <end position="59"/>
    </location>
</feature>
<keyword evidence="3" id="KW-1185">Reference proteome</keyword>
<dbReference type="Pfam" id="PF11222">
    <property type="entry name" value="DUF3017"/>
    <property type="match status" value="1"/>
</dbReference>
<proteinExistence type="predicted"/>
<keyword evidence="1" id="KW-0472">Membrane</keyword>
<feature type="transmembrane region" description="Helical" evidence="1">
    <location>
        <begin position="12"/>
        <end position="33"/>
    </location>
</feature>
<organism evidence="2 3">
    <name type="scientific">Saccharopolyspora taberi</name>
    <dbReference type="NCBI Taxonomy" id="60895"/>
    <lineage>
        <taxon>Bacteria</taxon>
        <taxon>Bacillati</taxon>
        <taxon>Actinomycetota</taxon>
        <taxon>Actinomycetes</taxon>
        <taxon>Pseudonocardiales</taxon>
        <taxon>Pseudonocardiaceae</taxon>
        <taxon>Saccharopolyspora</taxon>
    </lineage>
</organism>
<reference evidence="2 3" key="1">
    <citation type="journal article" date="2019" name="Int. J. Syst. Evol. Microbiol.">
        <title>The Global Catalogue of Microorganisms (GCM) 10K type strain sequencing project: providing services to taxonomists for standard genome sequencing and annotation.</title>
        <authorList>
            <consortium name="The Broad Institute Genomics Platform"/>
            <consortium name="The Broad Institute Genome Sequencing Center for Infectious Disease"/>
            <person name="Wu L."/>
            <person name="Ma J."/>
        </authorList>
    </citation>
    <scope>NUCLEOTIDE SEQUENCE [LARGE SCALE GENOMIC DNA]</scope>
    <source>
        <strain evidence="2 3">JCM 9383</strain>
    </source>
</reference>
<dbReference type="RefSeq" id="WP_344678469.1">
    <property type="nucleotide sequence ID" value="NZ_BAAAUX010000006.1"/>
</dbReference>
<evidence type="ECO:0000313" key="2">
    <source>
        <dbReference type="EMBL" id="GAA2780373.1"/>
    </source>
</evidence>
<evidence type="ECO:0000256" key="1">
    <source>
        <dbReference type="SAM" id="Phobius"/>
    </source>
</evidence>
<comment type="caution">
    <text evidence="2">The sequence shown here is derived from an EMBL/GenBank/DDBJ whole genome shotgun (WGS) entry which is preliminary data.</text>
</comment>
<name>A0ABN3V6A3_9PSEU</name>
<accession>A0ABN3V6A3</accession>